<dbReference type="SUPFAM" id="SSF55729">
    <property type="entry name" value="Acyl-CoA N-acyltransferases (Nat)"/>
    <property type="match status" value="1"/>
</dbReference>
<dbReference type="Gene3D" id="3.40.630.30">
    <property type="match status" value="1"/>
</dbReference>
<dbReference type="PANTHER" id="PTHR31435">
    <property type="entry name" value="PROTEIN NATD1"/>
    <property type="match status" value="1"/>
</dbReference>
<dbReference type="CDD" id="cd04301">
    <property type="entry name" value="NAT_SF"/>
    <property type="match status" value="1"/>
</dbReference>
<organism evidence="3 4">
    <name type="scientific">Lapidilactobacillus mulanensis</name>
    <dbReference type="NCBI Taxonomy" id="2485999"/>
    <lineage>
        <taxon>Bacteria</taxon>
        <taxon>Bacillati</taxon>
        <taxon>Bacillota</taxon>
        <taxon>Bacilli</taxon>
        <taxon>Lactobacillales</taxon>
        <taxon>Lactobacillaceae</taxon>
        <taxon>Lapidilactobacillus</taxon>
    </lineage>
</organism>
<sequence length="139" mass="15998">MSSQDKIILLGWHPFDSRQAQTTVEYKQMSQERMKIMDFQYEPGRFYLLDPQQNLLAEVTFQEATGQDIYAIDHTFVDPSLRGQGIASQLILAVVEKARQDGKQIIPLCSYAKMEFGRKPEYADVYYLNPKGDDIVNGR</sequence>
<gene>
    <name evidence="3" type="ORF">ACFQ4L_04470</name>
</gene>
<dbReference type="InterPro" id="IPR016181">
    <property type="entry name" value="Acyl_CoA_acyltransferase"/>
</dbReference>
<keyword evidence="3" id="KW-0808">Transferase</keyword>
<keyword evidence="4" id="KW-1185">Reference proteome</keyword>
<evidence type="ECO:0000313" key="3">
    <source>
        <dbReference type="EMBL" id="MFD1465346.1"/>
    </source>
</evidence>
<dbReference type="GO" id="GO:0016746">
    <property type="term" value="F:acyltransferase activity"/>
    <property type="evidence" value="ECO:0007669"/>
    <property type="project" value="UniProtKB-KW"/>
</dbReference>
<name>A0ABW4DNG3_9LACO</name>
<dbReference type="InterPro" id="IPR031165">
    <property type="entry name" value="GNAT_YJDJ"/>
</dbReference>
<accession>A0ABW4DNG3</accession>
<dbReference type="PROSITE" id="PS51186">
    <property type="entry name" value="GNAT"/>
    <property type="match status" value="1"/>
</dbReference>
<evidence type="ECO:0000259" key="2">
    <source>
        <dbReference type="PROSITE" id="PS51729"/>
    </source>
</evidence>
<evidence type="ECO:0000259" key="1">
    <source>
        <dbReference type="PROSITE" id="PS51186"/>
    </source>
</evidence>
<keyword evidence="3" id="KW-0012">Acyltransferase</keyword>
<dbReference type="PANTHER" id="PTHR31435:SF10">
    <property type="entry name" value="BSR4717 PROTEIN"/>
    <property type="match status" value="1"/>
</dbReference>
<dbReference type="PROSITE" id="PS51729">
    <property type="entry name" value="GNAT_YJDJ"/>
    <property type="match status" value="1"/>
</dbReference>
<feature type="domain" description="N-acetyltransferase" evidence="2">
    <location>
        <begin position="38"/>
        <end position="127"/>
    </location>
</feature>
<reference evidence="4" key="1">
    <citation type="journal article" date="2019" name="Int. J. Syst. Evol. Microbiol.">
        <title>The Global Catalogue of Microorganisms (GCM) 10K type strain sequencing project: providing services to taxonomists for standard genome sequencing and annotation.</title>
        <authorList>
            <consortium name="The Broad Institute Genomics Platform"/>
            <consortium name="The Broad Institute Genome Sequencing Center for Infectious Disease"/>
            <person name="Wu L."/>
            <person name="Ma J."/>
        </authorList>
    </citation>
    <scope>NUCLEOTIDE SEQUENCE [LARGE SCALE GENOMIC DNA]</scope>
    <source>
        <strain evidence="4">CCM 8951</strain>
    </source>
</reference>
<dbReference type="InterPro" id="IPR045057">
    <property type="entry name" value="Gcn5-rel_NAT"/>
</dbReference>
<dbReference type="RefSeq" id="WP_225417347.1">
    <property type="nucleotide sequence ID" value="NZ_JBHTOF010000031.1"/>
</dbReference>
<dbReference type="EC" id="2.3.1.-" evidence="3"/>
<dbReference type="InterPro" id="IPR000182">
    <property type="entry name" value="GNAT_dom"/>
</dbReference>
<comment type="caution">
    <text evidence="3">The sequence shown here is derived from an EMBL/GenBank/DDBJ whole genome shotgun (WGS) entry which is preliminary data.</text>
</comment>
<feature type="domain" description="N-acetyltransferase" evidence="1">
    <location>
        <begin position="1"/>
        <end position="139"/>
    </location>
</feature>
<proteinExistence type="predicted"/>
<dbReference type="Proteomes" id="UP001597244">
    <property type="component" value="Unassembled WGS sequence"/>
</dbReference>
<protein>
    <submittedName>
        <fullName evidence="3">GNAT family N-acetyltransferase</fullName>
        <ecNumber evidence="3">2.3.1.-</ecNumber>
    </submittedName>
</protein>
<evidence type="ECO:0000313" key="4">
    <source>
        <dbReference type="Proteomes" id="UP001597244"/>
    </source>
</evidence>
<dbReference type="EMBL" id="JBHTOF010000031">
    <property type="protein sequence ID" value="MFD1465346.1"/>
    <property type="molecule type" value="Genomic_DNA"/>
</dbReference>
<dbReference type="Pfam" id="PF14542">
    <property type="entry name" value="Acetyltransf_CG"/>
    <property type="match status" value="1"/>
</dbReference>